<dbReference type="NCBIfam" id="TIGR02177">
    <property type="entry name" value="PorB_KorB"/>
    <property type="match status" value="1"/>
</dbReference>
<evidence type="ECO:0000256" key="4">
    <source>
        <dbReference type="ARBA" id="ARBA00022723"/>
    </source>
</evidence>
<keyword evidence="9" id="KW-0786">Thiamine pyrophosphate</keyword>
<comment type="caution">
    <text evidence="12">The sequence shown here is derived from an EMBL/GenBank/DDBJ whole genome shotgun (WGS) entry which is preliminary data.</text>
</comment>
<dbReference type="GO" id="GO:0051536">
    <property type="term" value="F:iron-sulfur cluster binding"/>
    <property type="evidence" value="ECO:0007669"/>
    <property type="project" value="UniProtKB-KW"/>
</dbReference>
<dbReference type="InterPro" id="IPR011766">
    <property type="entry name" value="TPP_enzyme_TPP-bd"/>
</dbReference>
<organism evidence="12 13">
    <name type="scientific">Halodesulfovibrio spirochaetisodalis</name>
    <dbReference type="NCBI Taxonomy" id="1560234"/>
    <lineage>
        <taxon>Bacteria</taxon>
        <taxon>Pseudomonadati</taxon>
        <taxon>Thermodesulfobacteriota</taxon>
        <taxon>Desulfovibrionia</taxon>
        <taxon>Desulfovibrionales</taxon>
        <taxon>Desulfovibrionaceae</taxon>
        <taxon>Halodesulfovibrio</taxon>
    </lineage>
</organism>
<dbReference type="OrthoDB" id="9775140at2"/>
<sequence>MPDINDYGHYNEAWCPGCGNFDILKALKQTLAELDIPPYKAAIVSGIGQAAKVPHYITANGFNGLHGRALPPAQAVKIVNPELTVIATSGDGCSYGEGGNHFLAAIRRNVDMVALVHDNQVYGLTKGQASPTTLEGQITKTQPMGVTNAPFNPVEVAISMRANFVARAFSGNVPHLVEMLKAAIAHPGFALIDVFQPCVSFNKINTFGWYKKRCYELDEGHDPTDWDAAIQKANEFGDRIPVGVLYTNDRPAFGGHLPKDLVYPLGTEKVDSTAFRKIVKKYC</sequence>
<dbReference type="InterPro" id="IPR029061">
    <property type="entry name" value="THDP-binding"/>
</dbReference>
<evidence type="ECO:0000256" key="3">
    <source>
        <dbReference type="ARBA" id="ARBA00001966"/>
    </source>
</evidence>
<dbReference type="GO" id="GO:0016625">
    <property type="term" value="F:oxidoreductase activity, acting on the aldehyde or oxo group of donors, iron-sulfur protein as acceptor"/>
    <property type="evidence" value="ECO:0007669"/>
    <property type="project" value="UniProtKB-ARBA"/>
</dbReference>
<evidence type="ECO:0000259" key="10">
    <source>
        <dbReference type="Pfam" id="PF02775"/>
    </source>
</evidence>
<dbReference type="Pfam" id="PF02775">
    <property type="entry name" value="TPP_enzyme_C"/>
    <property type="match status" value="1"/>
</dbReference>
<dbReference type="InterPro" id="IPR051457">
    <property type="entry name" value="2-oxoacid:Fd_oxidoreductase"/>
</dbReference>
<comment type="cofactor">
    <cofactor evidence="3">
        <name>[4Fe-4S] cluster</name>
        <dbReference type="ChEBI" id="CHEBI:49883"/>
    </cofactor>
</comment>
<proteinExistence type="predicted"/>
<dbReference type="GO" id="GO:0046872">
    <property type="term" value="F:metal ion binding"/>
    <property type="evidence" value="ECO:0007669"/>
    <property type="project" value="UniProtKB-KW"/>
</dbReference>
<name>A0A1B7X9M3_9BACT</name>
<dbReference type="AlphaFoldDB" id="A0A1B7X9M3"/>
<accession>A0A1B7X9M3</accession>
<keyword evidence="6" id="KW-0560">Oxidoreductase</keyword>
<keyword evidence="4" id="KW-0479">Metal-binding</keyword>
<evidence type="ECO:0000313" key="12">
    <source>
        <dbReference type="EMBL" id="OBQ46089.1"/>
    </source>
</evidence>
<evidence type="ECO:0000259" key="11">
    <source>
        <dbReference type="Pfam" id="PF12367"/>
    </source>
</evidence>
<dbReference type="PATRIC" id="fig|1560234.3.peg.2170"/>
<feature type="domain" description="Pyruvate ferredoxin oxidoreductase beta subunit C-terminal" evidence="11">
    <location>
        <begin position="198"/>
        <end position="258"/>
    </location>
</feature>
<dbReference type="Gene3D" id="3.40.50.970">
    <property type="match status" value="1"/>
</dbReference>
<keyword evidence="7" id="KW-0408">Iron</keyword>
<dbReference type="CDD" id="cd03375">
    <property type="entry name" value="TPP_OGFOR"/>
    <property type="match status" value="1"/>
</dbReference>
<keyword evidence="13" id="KW-1185">Reference proteome</keyword>
<dbReference type="PANTHER" id="PTHR48084">
    <property type="entry name" value="2-OXOGLUTARATE OXIDOREDUCTASE SUBUNIT KORB-RELATED"/>
    <property type="match status" value="1"/>
</dbReference>
<evidence type="ECO:0000256" key="1">
    <source>
        <dbReference type="ARBA" id="ARBA00001946"/>
    </source>
</evidence>
<dbReference type="Pfam" id="PF12367">
    <property type="entry name" value="PFO_beta_C"/>
    <property type="match status" value="1"/>
</dbReference>
<evidence type="ECO:0000256" key="5">
    <source>
        <dbReference type="ARBA" id="ARBA00022842"/>
    </source>
</evidence>
<dbReference type="InterPro" id="IPR032686">
    <property type="entry name" value="PFO_beta_C"/>
</dbReference>
<gene>
    <name evidence="12" type="ORF">SP90_14475</name>
</gene>
<dbReference type="PANTHER" id="PTHR48084:SF4">
    <property type="entry name" value="2-OXOGLUTARATE OXIDOREDUCTASE SUBUNIT KORB"/>
    <property type="match status" value="1"/>
</dbReference>
<dbReference type="SUPFAM" id="SSF52518">
    <property type="entry name" value="Thiamin diphosphate-binding fold (THDP-binding)"/>
    <property type="match status" value="1"/>
</dbReference>
<dbReference type="STRING" id="1560234.SP90_14475"/>
<dbReference type="GO" id="GO:0030976">
    <property type="term" value="F:thiamine pyrophosphate binding"/>
    <property type="evidence" value="ECO:0007669"/>
    <property type="project" value="InterPro"/>
</dbReference>
<evidence type="ECO:0000256" key="7">
    <source>
        <dbReference type="ARBA" id="ARBA00023004"/>
    </source>
</evidence>
<dbReference type="EMBL" id="JXMS01000031">
    <property type="protein sequence ID" value="OBQ46089.1"/>
    <property type="molecule type" value="Genomic_DNA"/>
</dbReference>
<dbReference type="GO" id="GO:0044281">
    <property type="term" value="P:small molecule metabolic process"/>
    <property type="evidence" value="ECO:0007669"/>
    <property type="project" value="UniProtKB-ARBA"/>
</dbReference>
<evidence type="ECO:0000256" key="6">
    <source>
        <dbReference type="ARBA" id="ARBA00023002"/>
    </source>
</evidence>
<feature type="domain" description="Thiamine pyrophosphate enzyme TPP-binding" evidence="10">
    <location>
        <begin position="52"/>
        <end position="194"/>
    </location>
</feature>
<dbReference type="Proteomes" id="UP000091979">
    <property type="component" value="Unassembled WGS sequence"/>
</dbReference>
<protein>
    <submittedName>
        <fullName evidence="12">2-oxoacid ferredoxin oxidoreductase</fullName>
    </submittedName>
</protein>
<evidence type="ECO:0000256" key="8">
    <source>
        <dbReference type="ARBA" id="ARBA00023014"/>
    </source>
</evidence>
<reference evidence="12 13" key="1">
    <citation type="submission" date="2015-01" db="EMBL/GenBank/DDBJ databases">
        <title>Desulfovibrio sp. JC271 draft genome sequence.</title>
        <authorList>
            <person name="Shivani Y."/>
            <person name="Subhash Y."/>
            <person name="Sasikala C."/>
            <person name="Ramana C.V."/>
        </authorList>
    </citation>
    <scope>NUCLEOTIDE SEQUENCE [LARGE SCALE GENOMIC DNA]</scope>
    <source>
        <strain evidence="12 13">JC271</strain>
    </source>
</reference>
<dbReference type="GO" id="GO:0045333">
    <property type="term" value="P:cellular respiration"/>
    <property type="evidence" value="ECO:0007669"/>
    <property type="project" value="UniProtKB-ARBA"/>
</dbReference>
<comment type="cofactor">
    <cofactor evidence="1">
        <name>Mg(2+)</name>
        <dbReference type="ChEBI" id="CHEBI:18420"/>
    </cofactor>
</comment>
<evidence type="ECO:0000313" key="13">
    <source>
        <dbReference type="Proteomes" id="UP000091979"/>
    </source>
</evidence>
<dbReference type="RefSeq" id="WP_066857809.1">
    <property type="nucleotide sequence ID" value="NZ_JXMS01000031.1"/>
</dbReference>
<dbReference type="InterPro" id="IPR011896">
    <property type="entry name" value="OFOB"/>
</dbReference>
<keyword evidence="8" id="KW-0411">Iron-sulfur</keyword>
<evidence type="ECO:0000256" key="9">
    <source>
        <dbReference type="ARBA" id="ARBA00023052"/>
    </source>
</evidence>
<evidence type="ECO:0000256" key="2">
    <source>
        <dbReference type="ARBA" id="ARBA00001964"/>
    </source>
</evidence>
<keyword evidence="5" id="KW-0460">Magnesium</keyword>
<comment type="cofactor">
    <cofactor evidence="2">
        <name>thiamine diphosphate</name>
        <dbReference type="ChEBI" id="CHEBI:58937"/>
    </cofactor>
</comment>